<dbReference type="OrthoDB" id="4419104at2"/>
<keyword evidence="1" id="KW-0732">Signal</keyword>
<dbReference type="eggNOG" id="ENOG502ZXC3">
    <property type="taxonomic scope" value="Bacteria"/>
</dbReference>
<accession>A0A097IFK4</accession>
<dbReference type="Proteomes" id="UP000029914">
    <property type="component" value="Chromosome"/>
</dbReference>
<protein>
    <submittedName>
        <fullName evidence="2">Uncharacterized protein</fullName>
    </submittedName>
</protein>
<dbReference type="AlphaFoldDB" id="A0A097IFK4"/>
<feature type="chain" id="PRO_5001930966" evidence="1">
    <location>
        <begin position="20"/>
        <end position="305"/>
    </location>
</feature>
<keyword evidence="3" id="KW-1185">Reference proteome</keyword>
<organism evidence="2 3">
    <name type="scientific">Corynebacterium doosanense CAU 212 = DSM 45436</name>
    <dbReference type="NCBI Taxonomy" id="558173"/>
    <lineage>
        <taxon>Bacteria</taxon>
        <taxon>Bacillati</taxon>
        <taxon>Actinomycetota</taxon>
        <taxon>Actinomycetes</taxon>
        <taxon>Mycobacteriales</taxon>
        <taxon>Corynebacteriaceae</taxon>
        <taxon>Corynebacterium</taxon>
    </lineage>
</organism>
<name>A0A097IFK4_9CORY</name>
<evidence type="ECO:0000256" key="1">
    <source>
        <dbReference type="SAM" id="SignalP"/>
    </source>
</evidence>
<dbReference type="KEGG" id="cdo:CDOO_06360"/>
<feature type="signal peptide" evidence="1">
    <location>
        <begin position="1"/>
        <end position="19"/>
    </location>
</feature>
<evidence type="ECO:0000313" key="2">
    <source>
        <dbReference type="EMBL" id="AIT60921.1"/>
    </source>
</evidence>
<reference evidence="2 3" key="1">
    <citation type="submission" date="2013-09" db="EMBL/GenBank/DDBJ databases">
        <title>Complete genome sequence of Corynebacterium doosanense CAU 212(T) (=DSM 45436(T)), isolated from activated sludge.</title>
        <authorList>
            <person name="Schaffert L."/>
            <person name="Albersmeier A."/>
            <person name="Kalinowski J."/>
            <person name="Ruckert C."/>
        </authorList>
    </citation>
    <scope>NUCLEOTIDE SEQUENCE [LARGE SCALE GENOMIC DNA]</scope>
    <source>
        <strain evidence="2 3">CAU 212</strain>
    </source>
</reference>
<evidence type="ECO:0000313" key="3">
    <source>
        <dbReference type="Proteomes" id="UP000029914"/>
    </source>
</evidence>
<dbReference type="RefSeq" id="WP_018022563.1">
    <property type="nucleotide sequence ID" value="NZ_AQUX01000009.1"/>
</dbReference>
<dbReference type="HOGENOM" id="CLU_945655_0_0_11"/>
<dbReference type="EMBL" id="CP006764">
    <property type="protein sequence ID" value="AIT60921.1"/>
    <property type="molecule type" value="Genomic_DNA"/>
</dbReference>
<gene>
    <name evidence="2" type="ORF">CDOO_06360</name>
</gene>
<dbReference type="STRING" id="558173.CDOO_06360"/>
<dbReference type="PROSITE" id="PS51257">
    <property type="entry name" value="PROKAR_LIPOPROTEIN"/>
    <property type="match status" value="1"/>
</dbReference>
<proteinExistence type="predicted"/>
<sequence>MRSSVSHLLPALVLVAAVAAGCAPVHVPPPGSPVRTLVPLVDGEPHPVSAEEMRMANRDTVVDPLFPSHPVVSDSPDGLWTSENLFKSSVSVIVSDSAPDSLARAASLAVFAHAPMLVYSPESHAAVTSEIERLQARRVLLVGEVGIAQSSGVPTVFRDPGGLTALGKLTAHKFEERAVDKPEDLPAAVAALDGVTPVVLVPRWATHPVETDADVPALPIQTRRDGLNSPVTVASAASPVAAVANARAYGAEVTFLDDPDPRTSDTALAAMIGLADQPLLALGRQFGTEEELAAAIREAEEKSTG</sequence>